<organism evidence="6 7">
    <name type="scientific">Pelagerythrobacter marinus</name>
    <dbReference type="NCBI Taxonomy" id="538382"/>
    <lineage>
        <taxon>Bacteria</taxon>
        <taxon>Pseudomonadati</taxon>
        <taxon>Pseudomonadota</taxon>
        <taxon>Alphaproteobacteria</taxon>
        <taxon>Sphingomonadales</taxon>
        <taxon>Erythrobacteraceae</taxon>
        <taxon>Pelagerythrobacter</taxon>
    </lineage>
</organism>
<dbReference type="PANTHER" id="PTHR32089:SF112">
    <property type="entry name" value="LYSOZYME-LIKE PROTEIN-RELATED"/>
    <property type="match status" value="1"/>
</dbReference>
<feature type="domain" description="Methyl-accepting transducer" evidence="5">
    <location>
        <begin position="241"/>
        <end position="456"/>
    </location>
</feature>
<evidence type="ECO:0000313" key="6">
    <source>
        <dbReference type="EMBL" id="MXO67261.1"/>
    </source>
</evidence>
<evidence type="ECO:0000259" key="5">
    <source>
        <dbReference type="PROSITE" id="PS50111"/>
    </source>
</evidence>
<evidence type="ECO:0000256" key="4">
    <source>
        <dbReference type="SAM" id="Phobius"/>
    </source>
</evidence>
<evidence type="ECO:0000313" key="7">
    <source>
        <dbReference type="Proteomes" id="UP000444401"/>
    </source>
</evidence>
<evidence type="ECO:0000256" key="2">
    <source>
        <dbReference type="ARBA" id="ARBA00029447"/>
    </source>
</evidence>
<feature type="transmembrane region" description="Helical" evidence="4">
    <location>
        <begin position="146"/>
        <end position="167"/>
    </location>
</feature>
<sequence length="499" mass="52551">MSAVVTEELRTLRERGVRWLTLAGWAASFAFLLVALWSGDYAWQALLASALVNVPTSILALQRRSDAVARLAVGLMAASQPALLLYATRGSEWQIDMHMYFFVALASLTVLCDLRPIMAAAAAIALHHLLLAMIAPAWVFSGGGGIPRVLVHALAVVLQAAILGAIARSLTRTLVQSALARGKAQEALEASRSERARREALERAQAEGRRAELAEIGQAFEDTVSRVTAAVATTAGVLDETTKELDRVARDTGSGADGAAQAAAAASRAVAFVADHIADLSSSIASIAVTASQQDTLANEAQGQSQSGGHSVTRLAEYSADIGDVTRAITEVADQTNMLALNATIEAVRGGESGRGFAVVAQEVKTLARQAADATGEIEALLNRLRDGSHDAASHFSQISLSVRELAAAATAISHDVDRQRVLSADIEVNARQAAAETGQMAARSDELARSARLTERLSTDLKSASATLVRNVGELDRSARDFLQRLDRAASDHRPASA</sequence>
<protein>
    <submittedName>
        <fullName evidence="6">Chemotaxis protein</fullName>
    </submittedName>
</protein>
<keyword evidence="4" id="KW-0812">Transmembrane</keyword>
<dbReference type="RefSeq" id="WP_160731944.1">
    <property type="nucleotide sequence ID" value="NZ_WTYO01000001.1"/>
</dbReference>
<accession>A0ABW9UQV3</accession>
<dbReference type="InterPro" id="IPR004089">
    <property type="entry name" value="MCPsignal_dom"/>
</dbReference>
<feature type="transmembrane region" description="Helical" evidence="4">
    <location>
        <begin position="43"/>
        <end position="61"/>
    </location>
</feature>
<keyword evidence="1 3" id="KW-0807">Transducer</keyword>
<dbReference type="EMBL" id="WTYO01000001">
    <property type="protein sequence ID" value="MXO67261.1"/>
    <property type="molecule type" value="Genomic_DNA"/>
</dbReference>
<reference evidence="6 7" key="1">
    <citation type="submission" date="2019-12" db="EMBL/GenBank/DDBJ databases">
        <title>Genomic-based taxomic classification of the family Erythrobacteraceae.</title>
        <authorList>
            <person name="Xu L."/>
        </authorList>
    </citation>
    <scope>NUCLEOTIDE SEQUENCE [LARGE SCALE GENOMIC DNA]</scope>
    <source>
        <strain evidence="6 7">H32</strain>
    </source>
</reference>
<comment type="similarity">
    <text evidence="2">Belongs to the methyl-accepting chemotaxis (MCP) protein family.</text>
</comment>
<evidence type="ECO:0000256" key="3">
    <source>
        <dbReference type="PROSITE-ProRule" id="PRU00284"/>
    </source>
</evidence>
<dbReference type="PROSITE" id="PS50111">
    <property type="entry name" value="CHEMOTAXIS_TRANSDUC_2"/>
    <property type="match status" value="1"/>
</dbReference>
<keyword evidence="4" id="KW-1133">Transmembrane helix</keyword>
<dbReference type="PANTHER" id="PTHR32089">
    <property type="entry name" value="METHYL-ACCEPTING CHEMOTAXIS PROTEIN MCPB"/>
    <property type="match status" value="1"/>
</dbReference>
<name>A0ABW9UQV3_9SPHN</name>
<feature type="transmembrane region" description="Helical" evidence="4">
    <location>
        <begin position="19"/>
        <end position="37"/>
    </location>
</feature>
<dbReference type="SMART" id="SM00283">
    <property type="entry name" value="MA"/>
    <property type="match status" value="1"/>
</dbReference>
<dbReference type="PRINTS" id="PR00260">
    <property type="entry name" value="CHEMTRNSDUCR"/>
</dbReference>
<feature type="transmembrane region" description="Helical" evidence="4">
    <location>
        <begin position="119"/>
        <end position="140"/>
    </location>
</feature>
<feature type="transmembrane region" description="Helical" evidence="4">
    <location>
        <begin position="68"/>
        <end position="87"/>
    </location>
</feature>
<evidence type="ECO:0000256" key="1">
    <source>
        <dbReference type="ARBA" id="ARBA00023224"/>
    </source>
</evidence>
<dbReference type="Gene3D" id="1.10.287.950">
    <property type="entry name" value="Methyl-accepting chemotaxis protein"/>
    <property type="match status" value="1"/>
</dbReference>
<comment type="caution">
    <text evidence="6">The sequence shown here is derived from an EMBL/GenBank/DDBJ whole genome shotgun (WGS) entry which is preliminary data.</text>
</comment>
<dbReference type="Pfam" id="PF00015">
    <property type="entry name" value="MCPsignal"/>
    <property type="match status" value="1"/>
</dbReference>
<dbReference type="SUPFAM" id="SSF58104">
    <property type="entry name" value="Methyl-accepting chemotaxis protein (MCP) signaling domain"/>
    <property type="match status" value="1"/>
</dbReference>
<keyword evidence="7" id="KW-1185">Reference proteome</keyword>
<dbReference type="Proteomes" id="UP000444401">
    <property type="component" value="Unassembled WGS sequence"/>
</dbReference>
<proteinExistence type="inferred from homology"/>
<gene>
    <name evidence="6" type="ORF">GRI72_00220</name>
</gene>
<keyword evidence="4" id="KW-0472">Membrane</keyword>
<dbReference type="InterPro" id="IPR004090">
    <property type="entry name" value="Chemotax_Me-accpt_rcpt"/>
</dbReference>